<evidence type="ECO:0000313" key="14">
    <source>
        <dbReference type="EMBL" id="SDE57221.1"/>
    </source>
</evidence>
<dbReference type="Pfam" id="PF02322">
    <property type="entry name" value="Cyt_bd_oxida_II"/>
    <property type="match status" value="1"/>
</dbReference>
<gene>
    <name evidence="13" type="primary">cydB</name>
    <name evidence="15" type="ORF">NCTC10327_00943</name>
    <name evidence="13" type="ORF">R6G71_04275</name>
    <name evidence="14" type="ORF">SAMN05421878_11419</name>
</gene>
<accession>A0A1G7E0P6</accession>
<evidence type="ECO:0000256" key="9">
    <source>
        <dbReference type="ARBA" id="ARBA00022989"/>
    </source>
</evidence>
<dbReference type="GO" id="GO:0016682">
    <property type="term" value="F:oxidoreductase activity, acting on diphenols and related substances as donors, oxygen as acceptor"/>
    <property type="evidence" value="ECO:0007669"/>
    <property type="project" value="TreeGrafter"/>
</dbReference>
<dbReference type="PANTHER" id="PTHR43141">
    <property type="entry name" value="CYTOCHROME BD2 SUBUNIT II"/>
    <property type="match status" value="1"/>
</dbReference>
<dbReference type="EC" id="1.10.3.-" evidence="15"/>
<feature type="transmembrane region" description="Helical" evidence="12">
    <location>
        <begin position="12"/>
        <end position="38"/>
    </location>
</feature>
<evidence type="ECO:0000256" key="10">
    <source>
        <dbReference type="ARBA" id="ARBA00023004"/>
    </source>
</evidence>
<feature type="transmembrane region" description="Helical" evidence="12">
    <location>
        <begin position="256"/>
        <end position="276"/>
    </location>
</feature>
<evidence type="ECO:0000313" key="17">
    <source>
        <dbReference type="Proteomes" id="UP000269974"/>
    </source>
</evidence>
<evidence type="ECO:0000256" key="3">
    <source>
        <dbReference type="ARBA" id="ARBA00022448"/>
    </source>
</evidence>
<dbReference type="AlphaFoldDB" id="A0A1G7E0P6"/>
<organism evidence="14 16">
    <name type="scientific">Actinobaculum suis</name>
    <dbReference type="NCBI Taxonomy" id="1657"/>
    <lineage>
        <taxon>Bacteria</taxon>
        <taxon>Bacillati</taxon>
        <taxon>Actinomycetota</taxon>
        <taxon>Actinomycetes</taxon>
        <taxon>Actinomycetales</taxon>
        <taxon>Actinomycetaceae</taxon>
        <taxon>Actinobaculum</taxon>
    </lineage>
</organism>
<keyword evidence="3" id="KW-0813">Transport</keyword>
<dbReference type="PANTHER" id="PTHR43141:SF5">
    <property type="entry name" value="CYTOCHROME BD-I UBIQUINOL OXIDASE SUBUNIT 2"/>
    <property type="match status" value="1"/>
</dbReference>
<feature type="transmembrane region" description="Helical" evidence="12">
    <location>
        <begin position="283"/>
        <end position="302"/>
    </location>
</feature>
<reference evidence="13" key="4">
    <citation type="submission" date="2023-10" db="EMBL/GenBank/DDBJ databases">
        <title>Whole Genome based description of the genera Actinobaculum and Actinotignum reveals a complex phylogenetic relationship within the species included in the genus Actinotignum.</title>
        <authorList>
            <person name="Jensen C.S."/>
            <person name="Dargis R."/>
            <person name="Kemp M."/>
            <person name="Christensen J.J."/>
        </authorList>
    </citation>
    <scope>NUCLEOTIDE SEQUENCE</scope>
    <source>
        <strain evidence="13">Actinobaculum_suis_CCUG19206T</strain>
    </source>
</reference>
<dbReference type="GO" id="GO:0046872">
    <property type="term" value="F:metal ion binding"/>
    <property type="evidence" value="ECO:0007669"/>
    <property type="project" value="UniProtKB-KW"/>
</dbReference>
<dbReference type="GO" id="GO:0070069">
    <property type="term" value="C:cytochrome complex"/>
    <property type="evidence" value="ECO:0007669"/>
    <property type="project" value="TreeGrafter"/>
</dbReference>
<feature type="transmembrane region" description="Helical" evidence="12">
    <location>
        <begin position="233"/>
        <end position="250"/>
    </location>
</feature>
<dbReference type="EMBL" id="UYIO01000001">
    <property type="protein sequence ID" value="VDG76281.1"/>
    <property type="molecule type" value="Genomic_DNA"/>
</dbReference>
<dbReference type="EMBL" id="FNAU01000014">
    <property type="protein sequence ID" value="SDE57221.1"/>
    <property type="molecule type" value="Genomic_DNA"/>
</dbReference>
<keyword evidence="10" id="KW-0408">Iron</keyword>
<dbReference type="Proteomes" id="UP001273799">
    <property type="component" value="Unassembled WGS sequence"/>
</dbReference>
<dbReference type="GO" id="GO:0005886">
    <property type="term" value="C:plasma membrane"/>
    <property type="evidence" value="ECO:0007669"/>
    <property type="project" value="UniProtKB-SubCell"/>
</dbReference>
<feature type="transmembrane region" description="Helical" evidence="12">
    <location>
        <begin position="333"/>
        <end position="353"/>
    </location>
</feature>
<dbReference type="GO" id="GO:0009055">
    <property type="term" value="F:electron transfer activity"/>
    <property type="evidence" value="ECO:0007669"/>
    <property type="project" value="TreeGrafter"/>
</dbReference>
<keyword evidence="15" id="KW-0560">Oxidoreductase</keyword>
<evidence type="ECO:0000313" key="16">
    <source>
        <dbReference type="Proteomes" id="UP000182744"/>
    </source>
</evidence>
<feature type="transmembrane region" description="Helical" evidence="12">
    <location>
        <begin position="188"/>
        <end position="212"/>
    </location>
</feature>
<keyword evidence="9 12" id="KW-1133">Transmembrane helix</keyword>
<keyword evidence="5" id="KW-0349">Heme</keyword>
<dbReference type="GO" id="GO:0019646">
    <property type="term" value="P:aerobic electron transport chain"/>
    <property type="evidence" value="ECO:0007669"/>
    <property type="project" value="TreeGrafter"/>
</dbReference>
<evidence type="ECO:0000256" key="2">
    <source>
        <dbReference type="ARBA" id="ARBA00007543"/>
    </source>
</evidence>
<evidence type="ECO:0000313" key="15">
    <source>
        <dbReference type="EMBL" id="VDG76281.1"/>
    </source>
</evidence>
<comment type="similarity">
    <text evidence="2">Belongs to the cytochrome ubiquinol oxidase subunit 2 family.</text>
</comment>
<name>A0A1G7E0P6_9ACTO</name>
<evidence type="ECO:0000256" key="11">
    <source>
        <dbReference type="ARBA" id="ARBA00023136"/>
    </source>
</evidence>
<reference evidence="15 17" key="3">
    <citation type="submission" date="2018-11" db="EMBL/GenBank/DDBJ databases">
        <authorList>
            <consortium name="Pathogen Informatics"/>
        </authorList>
    </citation>
    <scope>NUCLEOTIDE SEQUENCE [LARGE SCALE GENOMIC DNA]</scope>
    <source>
        <strain evidence="15 17">NCTC10327</strain>
    </source>
</reference>
<protein>
    <submittedName>
        <fullName evidence="15">Cytochrome bd ubiquinol oxidase subunit II</fullName>
        <ecNumber evidence="15">1.10.3.-</ecNumber>
    </submittedName>
    <submittedName>
        <fullName evidence="14">Cytochrome d ubiquinol oxidase subunit II</fullName>
    </submittedName>
</protein>
<dbReference type="PIRSF" id="PIRSF000267">
    <property type="entry name" value="Cyt_oxidse_sub2"/>
    <property type="match status" value="1"/>
</dbReference>
<feature type="transmembrane region" description="Helical" evidence="12">
    <location>
        <begin position="83"/>
        <end position="105"/>
    </location>
</feature>
<keyword evidence="8" id="KW-0249">Electron transport</keyword>
<dbReference type="EMBL" id="JAWNFU010000002">
    <property type="protein sequence ID" value="MDY5153267.1"/>
    <property type="molecule type" value="Genomic_DNA"/>
</dbReference>
<keyword evidence="6 12" id="KW-0812">Transmembrane</keyword>
<evidence type="ECO:0000256" key="12">
    <source>
        <dbReference type="SAM" id="Phobius"/>
    </source>
</evidence>
<keyword evidence="7" id="KW-0479">Metal-binding</keyword>
<dbReference type="InterPro" id="IPR003317">
    <property type="entry name" value="Cyt-d_oxidase_su2"/>
</dbReference>
<proteinExistence type="inferred from homology"/>
<keyword evidence="16" id="KW-1185">Reference proteome</keyword>
<reference evidence="14" key="1">
    <citation type="submission" date="2016-10" db="EMBL/GenBank/DDBJ databases">
        <authorList>
            <person name="de Groot N.N."/>
        </authorList>
    </citation>
    <scope>NUCLEOTIDE SEQUENCE [LARGE SCALE GENOMIC DNA]</scope>
    <source>
        <strain evidence="14">DSM 20639</strain>
    </source>
</reference>
<evidence type="ECO:0000256" key="6">
    <source>
        <dbReference type="ARBA" id="ARBA00022692"/>
    </source>
</evidence>
<evidence type="ECO:0000313" key="13">
    <source>
        <dbReference type="EMBL" id="MDY5153267.1"/>
    </source>
</evidence>
<comment type="subcellular location">
    <subcellularLocation>
        <location evidence="1">Cell membrane</location>
        <topology evidence="1">Multi-pass membrane protein</topology>
    </subcellularLocation>
</comment>
<reference evidence="16" key="2">
    <citation type="submission" date="2016-10" db="EMBL/GenBank/DDBJ databases">
        <authorList>
            <person name="Varghese N."/>
        </authorList>
    </citation>
    <scope>NUCLEOTIDE SEQUENCE [LARGE SCALE GENOMIC DNA]</scope>
    <source>
        <strain evidence="16">DSM 20639</strain>
    </source>
</reference>
<evidence type="ECO:0000256" key="7">
    <source>
        <dbReference type="ARBA" id="ARBA00022723"/>
    </source>
</evidence>
<dbReference type="RefSeq" id="WP_231583075.1">
    <property type="nucleotide sequence ID" value="NZ_FNAU01000014.1"/>
</dbReference>
<dbReference type="Proteomes" id="UP000269974">
    <property type="component" value="Unassembled WGS sequence"/>
</dbReference>
<evidence type="ECO:0000256" key="4">
    <source>
        <dbReference type="ARBA" id="ARBA00022475"/>
    </source>
</evidence>
<keyword evidence="4" id="KW-1003">Cell membrane</keyword>
<keyword evidence="11 12" id="KW-0472">Membrane</keyword>
<evidence type="ECO:0000256" key="1">
    <source>
        <dbReference type="ARBA" id="ARBA00004651"/>
    </source>
</evidence>
<feature type="transmembrane region" description="Helical" evidence="12">
    <location>
        <begin position="126"/>
        <end position="144"/>
    </location>
</feature>
<evidence type="ECO:0000256" key="5">
    <source>
        <dbReference type="ARBA" id="ARBA00022617"/>
    </source>
</evidence>
<sequence length="381" mass="41835">MEAFTLTPLTVLWFIIIAVCWIGYLSTEGFGFGTGMMLKTVAKDERERRALVNTVGPHWDGNEVWILTAGGATFAAFPEWYATWFSGMYLALILILLCLIVRICALEWRKMISTAGWRNFWDTAHTIVSWLVPILLGVAFANFVQGMKIEVGRYAEAGGTFHAIAPADVNVQTLADNHHYLTGGFLSLLTPFTILGGLAVLGLFFTHGALWLSIKLAGPLQEKYENLAKKSSLVSTAVAAVWALWAQFAYSEQVLAWIPLLICALLLVGTVAALYARREILAFGLHFAGIAMVVVMIFVQIFPNAMKSSIDPAYSLTLAQAAATGPTHGVMTIAALIFVPIVLAYTIWAYSVFRKRIDAGQIPEEPVGLDPKRVREFETLA</sequence>
<dbReference type="NCBIfam" id="TIGR00203">
    <property type="entry name" value="cydB"/>
    <property type="match status" value="1"/>
</dbReference>
<dbReference type="Proteomes" id="UP000182744">
    <property type="component" value="Unassembled WGS sequence"/>
</dbReference>
<evidence type="ECO:0000256" key="8">
    <source>
        <dbReference type="ARBA" id="ARBA00022982"/>
    </source>
</evidence>